<organism evidence="1 2">
    <name type="scientific">Gottschalkia purinilytica</name>
    <name type="common">Clostridium purinilyticum</name>
    <dbReference type="NCBI Taxonomy" id="1503"/>
    <lineage>
        <taxon>Bacteria</taxon>
        <taxon>Bacillati</taxon>
        <taxon>Bacillota</taxon>
        <taxon>Tissierellia</taxon>
        <taxon>Tissierellales</taxon>
        <taxon>Gottschalkiaceae</taxon>
        <taxon>Gottschalkia</taxon>
    </lineage>
</organism>
<reference evidence="2" key="1">
    <citation type="submission" date="2015-07" db="EMBL/GenBank/DDBJ databases">
        <title>Draft genome sequence of the purine-degrading Gottschalkia purinilyticum DSM 1384 (formerly Clostridium purinilyticum).</title>
        <authorList>
            <person name="Poehlein A."/>
            <person name="Schiel-Bengelsdorf B."/>
            <person name="Bengelsdorf F.R."/>
            <person name="Daniel R."/>
            <person name="Duerre P."/>
        </authorList>
    </citation>
    <scope>NUCLEOTIDE SEQUENCE [LARGE SCALE GENOMIC DNA]</scope>
    <source>
        <strain evidence="2">DSM 1384</strain>
    </source>
</reference>
<dbReference type="STRING" id="1503.CLPU_4c02600"/>
<gene>
    <name evidence="1" type="ORF">CLPU_4c02600</name>
</gene>
<comment type="caution">
    <text evidence="1">The sequence shown here is derived from an EMBL/GenBank/DDBJ whole genome shotgun (WGS) entry which is preliminary data.</text>
</comment>
<dbReference type="RefSeq" id="WP_157857704.1">
    <property type="nucleotide sequence ID" value="NZ_LGSS01000004.1"/>
</dbReference>
<name>A0A0L0WCK9_GOTPU</name>
<accession>A0A0L0WCK9</accession>
<dbReference type="InterPro" id="IPR035903">
    <property type="entry name" value="HesB-like_dom_sf"/>
</dbReference>
<dbReference type="Proteomes" id="UP000037267">
    <property type="component" value="Unassembled WGS sequence"/>
</dbReference>
<dbReference type="OrthoDB" id="1955366at2"/>
<dbReference type="EMBL" id="LGSS01000004">
    <property type="protein sequence ID" value="KNF09214.1"/>
    <property type="molecule type" value="Genomic_DNA"/>
</dbReference>
<protein>
    <submittedName>
        <fullName evidence="1">Iron-sulfur cluster biosynthesis family protein</fullName>
    </submittedName>
</protein>
<dbReference type="Gene3D" id="2.60.300.12">
    <property type="entry name" value="HesB-like domain"/>
    <property type="match status" value="1"/>
</dbReference>
<keyword evidence="2" id="KW-1185">Reference proteome</keyword>
<proteinExistence type="predicted"/>
<evidence type="ECO:0000313" key="1">
    <source>
        <dbReference type="EMBL" id="KNF09214.1"/>
    </source>
</evidence>
<dbReference type="SUPFAM" id="SSF89360">
    <property type="entry name" value="HesB-like domain"/>
    <property type="match status" value="1"/>
</dbReference>
<dbReference type="AlphaFoldDB" id="A0A0L0WCK9"/>
<sequence length="58" mass="6878">MGIIFEWTLDDPTEKDELYKVEGMNVVLDKKILKLTSNINIDYQSYDWGEDFVINTYL</sequence>
<evidence type="ECO:0000313" key="2">
    <source>
        <dbReference type="Proteomes" id="UP000037267"/>
    </source>
</evidence>